<proteinExistence type="predicted"/>
<accession>A0A7W8NRM5</accession>
<dbReference type="EMBL" id="JACHFK010000021">
    <property type="protein sequence ID" value="MBB5379131.1"/>
    <property type="molecule type" value="Genomic_DNA"/>
</dbReference>
<gene>
    <name evidence="1" type="ORF">HNQ07_004646</name>
</gene>
<organism evidence="1 2">
    <name type="scientific">Deinococcus metalli</name>
    <dbReference type="NCBI Taxonomy" id="1141878"/>
    <lineage>
        <taxon>Bacteria</taxon>
        <taxon>Thermotogati</taxon>
        <taxon>Deinococcota</taxon>
        <taxon>Deinococci</taxon>
        <taxon>Deinococcales</taxon>
        <taxon>Deinococcaceae</taxon>
        <taxon>Deinococcus</taxon>
    </lineage>
</organism>
<protein>
    <submittedName>
        <fullName evidence="1">Uncharacterized protein</fullName>
    </submittedName>
</protein>
<sequence>MPKKTTPIPRYKHAHPPNLATIDELSAGGLKPGSSGPVALFE</sequence>
<dbReference type="AlphaFoldDB" id="A0A7W8NRM5"/>
<dbReference type="Proteomes" id="UP000539473">
    <property type="component" value="Unassembled WGS sequence"/>
</dbReference>
<evidence type="ECO:0000313" key="1">
    <source>
        <dbReference type="EMBL" id="MBB5379131.1"/>
    </source>
</evidence>
<comment type="caution">
    <text evidence="1">The sequence shown here is derived from an EMBL/GenBank/DDBJ whole genome shotgun (WGS) entry which is preliminary data.</text>
</comment>
<reference evidence="1 2" key="1">
    <citation type="submission" date="2020-08" db="EMBL/GenBank/DDBJ databases">
        <title>Genomic Encyclopedia of Type Strains, Phase IV (KMG-IV): sequencing the most valuable type-strain genomes for metagenomic binning, comparative biology and taxonomic classification.</title>
        <authorList>
            <person name="Goeker M."/>
        </authorList>
    </citation>
    <scope>NUCLEOTIDE SEQUENCE [LARGE SCALE GENOMIC DNA]</scope>
    <source>
        <strain evidence="1 2">DSM 27521</strain>
    </source>
</reference>
<name>A0A7W8NRM5_9DEIO</name>
<evidence type="ECO:0000313" key="2">
    <source>
        <dbReference type="Proteomes" id="UP000539473"/>
    </source>
</evidence>